<feature type="compositionally biased region" description="Polar residues" evidence="7">
    <location>
        <begin position="150"/>
        <end position="174"/>
    </location>
</feature>
<feature type="domain" description="C2H2-type" evidence="9">
    <location>
        <begin position="2"/>
        <end position="29"/>
    </location>
</feature>
<dbReference type="GO" id="GO:0008270">
    <property type="term" value="F:zinc ion binding"/>
    <property type="evidence" value="ECO:0007669"/>
    <property type="project" value="UniProtKB-KW"/>
</dbReference>
<dbReference type="CDD" id="cd00067">
    <property type="entry name" value="GAL4"/>
    <property type="match status" value="1"/>
</dbReference>
<sequence>MVFCTYCGQSFTRDEHLERHILTRELPHPSLFLGSSWANSIHLDTNVKPFKCFTCHMSFARRDLLQRHYTVHGRNQNNEEGLPPQGIIPKSAGRTPIACSNCAKTKTKCDKKFPCSRCAQRNLKCTLRPTRRVSKGVQRVGGPPEGGTDNGSSSESSATEVRNVSGGNSPTHELQPQQSRPHSPPHQLQQSQQIPHGQPQSQSQSQSPSVTHSRNPSISLPVQAVAHPPLEDKGLQLPLLHTPPFLDQSTQNAMAHGTPSLSPLPTPAHGMNGFASSTPMSGYEDFVRTLRDQSDTSSSPQFMIDPWNTMGMGADFDPMRIDPSLLMSMNMDMSMGPPPDGILGMLPDMSPNQSFGPGQTPKQTPRMDESFSDLQIGSSASMFYPSNRHSSIADAGIPDLGAIIAAQDGWTVFRCTPSIPSSSCPRTASLNLERLELSLKNHEGWSNWSPSWDESDFQQGGQIVVANFGEATRDKLLAITQSFLHKALDIHKDGSSSSSSGESPGSIASGSNFILLPPARVLEYFLRSYANSFERYYPTSARGVLDINELMQNYNDKASSLLILMMIAQGAMNIPSVEARWLTGGLTEACRISLFDLIEKNIIMAGDPIVLRAALLFTVQAAWSGDKWQMDIAVGQRGMYFAMLRHSGILESRPVSSTPHLSGNTTTDMLWRDWMQQESQSRLIYSWVMVDQDLSLFHDTAPLFSVTEFGAPMPDSDRLWQAQTAPEWSETFNQVHEFSNGYSSVGSGARPLSLRDLFRLFLDDEIVIQEVQEVHLTPMHMRLLLHPLQTLVCQYCQLLSCFSDSIASRSRNRALTAASTRVRLEEVQALLGRWYDLAKRYLKANPMCPMMQANLVMFHLISMNAVTNFSEMERLARREGIDGSYQQILWMHKKCLSDAQEAVVHAGQILRLVREMPRGIRPPWWSGSVYRAALVVWTESLAYNEPLNPNQQGQYKQPSATFAVDRLPPDHNMVLRYLSRKEGTPTMTKLDGSMVPLDNGFAVLSHCIGVIDEGVATRFSDGIRSKLEKLARG</sequence>
<keyword evidence="3" id="KW-0805">Transcription regulation</keyword>
<evidence type="ECO:0000256" key="6">
    <source>
        <dbReference type="PROSITE-ProRule" id="PRU00042"/>
    </source>
</evidence>
<dbReference type="EMBL" id="ML979132">
    <property type="protein sequence ID" value="KAF1920324.1"/>
    <property type="molecule type" value="Genomic_DNA"/>
</dbReference>
<feature type="domain" description="Zn(2)-C6 fungal-type" evidence="8">
    <location>
        <begin position="98"/>
        <end position="127"/>
    </location>
</feature>
<evidence type="ECO:0000256" key="3">
    <source>
        <dbReference type="ARBA" id="ARBA00023015"/>
    </source>
</evidence>
<evidence type="ECO:0000256" key="1">
    <source>
        <dbReference type="ARBA" id="ARBA00022723"/>
    </source>
</evidence>
<dbReference type="Pfam" id="PF00172">
    <property type="entry name" value="Zn_clus"/>
    <property type="match status" value="1"/>
</dbReference>
<dbReference type="SUPFAM" id="SSF57667">
    <property type="entry name" value="beta-beta-alpha zinc fingers"/>
    <property type="match status" value="1"/>
</dbReference>
<evidence type="ECO:0000256" key="2">
    <source>
        <dbReference type="ARBA" id="ARBA00022833"/>
    </source>
</evidence>
<feature type="domain" description="C2H2-type" evidence="9">
    <location>
        <begin position="50"/>
        <end position="77"/>
    </location>
</feature>
<evidence type="ECO:0000259" key="9">
    <source>
        <dbReference type="PROSITE" id="PS50157"/>
    </source>
</evidence>
<dbReference type="Proteomes" id="UP000800096">
    <property type="component" value="Unassembled WGS sequence"/>
</dbReference>
<dbReference type="PANTHER" id="PTHR47660">
    <property type="entry name" value="TRANSCRIPTION FACTOR WITH C2H2 AND ZN(2)-CYS(6) DNA BINDING DOMAIN (EUROFUNG)-RELATED-RELATED"/>
    <property type="match status" value="1"/>
</dbReference>
<keyword evidence="2" id="KW-0862">Zinc</keyword>
<keyword evidence="1" id="KW-0479">Metal-binding</keyword>
<dbReference type="InterPro" id="IPR036236">
    <property type="entry name" value="Znf_C2H2_sf"/>
</dbReference>
<feature type="region of interest" description="Disordered" evidence="7">
    <location>
        <begin position="133"/>
        <end position="216"/>
    </location>
</feature>
<dbReference type="AlphaFoldDB" id="A0A6A5R073"/>
<dbReference type="CDD" id="cd12148">
    <property type="entry name" value="fungal_TF_MHR"/>
    <property type="match status" value="1"/>
</dbReference>
<dbReference type="PROSITE" id="PS00463">
    <property type="entry name" value="ZN2_CY6_FUNGAL_1"/>
    <property type="match status" value="1"/>
</dbReference>
<accession>A0A6A5R073</accession>
<dbReference type="Gene3D" id="3.30.160.60">
    <property type="entry name" value="Classic Zinc Finger"/>
    <property type="match status" value="1"/>
</dbReference>
<evidence type="ECO:0000313" key="11">
    <source>
        <dbReference type="Proteomes" id="UP000800096"/>
    </source>
</evidence>
<evidence type="ECO:0000256" key="4">
    <source>
        <dbReference type="ARBA" id="ARBA00023163"/>
    </source>
</evidence>
<dbReference type="PROSITE" id="PS50157">
    <property type="entry name" value="ZINC_FINGER_C2H2_2"/>
    <property type="match status" value="2"/>
</dbReference>
<dbReference type="InterPro" id="IPR036864">
    <property type="entry name" value="Zn2-C6_fun-type_DNA-bd_sf"/>
</dbReference>
<dbReference type="SMART" id="SM00355">
    <property type="entry name" value="ZnF_C2H2"/>
    <property type="match status" value="2"/>
</dbReference>
<keyword evidence="4" id="KW-0804">Transcription</keyword>
<evidence type="ECO:0000313" key="10">
    <source>
        <dbReference type="EMBL" id="KAF1920324.1"/>
    </source>
</evidence>
<dbReference type="PROSITE" id="PS00028">
    <property type="entry name" value="ZINC_FINGER_C2H2_1"/>
    <property type="match status" value="1"/>
</dbReference>
<dbReference type="GO" id="GO:0000981">
    <property type="term" value="F:DNA-binding transcription factor activity, RNA polymerase II-specific"/>
    <property type="evidence" value="ECO:0007669"/>
    <property type="project" value="InterPro"/>
</dbReference>
<proteinExistence type="predicted"/>
<protein>
    <recommendedName>
        <fullName evidence="12">Transcription factor Cmr1</fullName>
    </recommendedName>
</protein>
<dbReference type="PROSITE" id="PS50048">
    <property type="entry name" value="ZN2_CY6_FUNGAL_2"/>
    <property type="match status" value="1"/>
</dbReference>
<dbReference type="SUPFAM" id="SSF57701">
    <property type="entry name" value="Zn2/Cys6 DNA-binding domain"/>
    <property type="match status" value="1"/>
</dbReference>
<gene>
    <name evidence="10" type="ORF">BDU57DRAFT_552744</name>
</gene>
<dbReference type="InterPro" id="IPR013087">
    <property type="entry name" value="Znf_C2H2_type"/>
</dbReference>
<evidence type="ECO:0000256" key="7">
    <source>
        <dbReference type="SAM" id="MobiDB-lite"/>
    </source>
</evidence>
<dbReference type="InterPro" id="IPR001138">
    <property type="entry name" value="Zn2Cys6_DnaBD"/>
</dbReference>
<organism evidence="10 11">
    <name type="scientific">Ampelomyces quisqualis</name>
    <name type="common">Powdery mildew agent</name>
    <dbReference type="NCBI Taxonomy" id="50730"/>
    <lineage>
        <taxon>Eukaryota</taxon>
        <taxon>Fungi</taxon>
        <taxon>Dikarya</taxon>
        <taxon>Ascomycota</taxon>
        <taxon>Pezizomycotina</taxon>
        <taxon>Dothideomycetes</taxon>
        <taxon>Pleosporomycetidae</taxon>
        <taxon>Pleosporales</taxon>
        <taxon>Pleosporineae</taxon>
        <taxon>Phaeosphaeriaceae</taxon>
        <taxon>Ampelomyces</taxon>
    </lineage>
</organism>
<feature type="compositionally biased region" description="Low complexity" evidence="7">
    <location>
        <begin position="175"/>
        <end position="209"/>
    </location>
</feature>
<name>A0A6A5R073_AMPQU</name>
<dbReference type="Gene3D" id="4.10.240.10">
    <property type="entry name" value="Zn(2)-C6 fungal-type DNA-binding domain"/>
    <property type="match status" value="1"/>
</dbReference>
<reference evidence="10" key="1">
    <citation type="journal article" date="2020" name="Stud. Mycol.">
        <title>101 Dothideomycetes genomes: a test case for predicting lifestyles and emergence of pathogens.</title>
        <authorList>
            <person name="Haridas S."/>
            <person name="Albert R."/>
            <person name="Binder M."/>
            <person name="Bloem J."/>
            <person name="Labutti K."/>
            <person name="Salamov A."/>
            <person name="Andreopoulos B."/>
            <person name="Baker S."/>
            <person name="Barry K."/>
            <person name="Bills G."/>
            <person name="Bluhm B."/>
            <person name="Cannon C."/>
            <person name="Castanera R."/>
            <person name="Culley D."/>
            <person name="Daum C."/>
            <person name="Ezra D."/>
            <person name="Gonzalez J."/>
            <person name="Henrissat B."/>
            <person name="Kuo A."/>
            <person name="Liang C."/>
            <person name="Lipzen A."/>
            <person name="Lutzoni F."/>
            <person name="Magnuson J."/>
            <person name="Mondo S."/>
            <person name="Nolan M."/>
            <person name="Ohm R."/>
            <person name="Pangilinan J."/>
            <person name="Park H.-J."/>
            <person name="Ramirez L."/>
            <person name="Alfaro M."/>
            <person name="Sun H."/>
            <person name="Tritt A."/>
            <person name="Yoshinaga Y."/>
            <person name="Zwiers L.-H."/>
            <person name="Turgeon B."/>
            <person name="Goodwin S."/>
            <person name="Spatafora J."/>
            <person name="Crous P."/>
            <person name="Grigoriev I."/>
        </authorList>
    </citation>
    <scope>NUCLEOTIDE SEQUENCE</scope>
    <source>
        <strain evidence="10">HMLAC05119</strain>
    </source>
</reference>
<keyword evidence="5" id="KW-0539">Nucleus</keyword>
<keyword evidence="11" id="KW-1185">Reference proteome</keyword>
<dbReference type="SMART" id="SM00066">
    <property type="entry name" value="GAL4"/>
    <property type="match status" value="1"/>
</dbReference>
<evidence type="ECO:0008006" key="12">
    <source>
        <dbReference type="Google" id="ProtNLM"/>
    </source>
</evidence>
<evidence type="ECO:0000256" key="5">
    <source>
        <dbReference type="ARBA" id="ARBA00023242"/>
    </source>
</evidence>
<evidence type="ECO:0000259" key="8">
    <source>
        <dbReference type="PROSITE" id="PS50048"/>
    </source>
</evidence>
<keyword evidence="6" id="KW-0863">Zinc-finger</keyword>
<dbReference type="PANTHER" id="PTHR47660:SF2">
    <property type="entry name" value="TRANSCRIPTION FACTOR WITH C2H2 AND ZN(2)-CYS(6) DNA BINDING DOMAIN (EUROFUNG)"/>
    <property type="match status" value="1"/>
</dbReference>
<dbReference type="OrthoDB" id="40579at2759"/>